<evidence type="ECO:0000256" key="4">
    <source>
        <dbReference type="HAMAP-Rule" id="MF_01812"/>
    </source>
</evidence>
<dbReference type="KEGG" id="shun:DWB77_03641"/>
<keyword evidence="2 4" id="KW-0808">Transferase</keyword>
<dbReference type="Pfam" id="PF17668">
    <property type="entry name" value="Acetyltransf_17"/>
    <property type="match status" value="1"/>
</dbReference>
<evidence type="ECO:0000313" key="7">
    <source>
        <dbReference type="Proteomes" id="UP000271554"/>
    </source>
</evidence>
<feature type="binding site" evidence="4">
    <location>
        <begin position="100"/>
        <end position="105"/>
    </location>
    <ligand>
        <name>acetyl-CoA</name>
        <dbReference type="ChEBI" id="CHEBI:57288"/>
    </ligand>
</feature>
<evidence type="ECO:0000259" key="5">
    <source>
        <dbReference type="PROSITE" id="PS51186"/>
    </source>
</evidence>
<proteinExistence type="inferred from homology"/>
<name>A0A387HGV1_9ACTN</name>
<evidence type="ECO:0000313" key="6">
    <source>
        <dbReference type="EMBL" id="AYG81493.1"/>
    </source>
</evidence>
<dbReference type="NCBIfam" id="NF002367">
    <property type="entry name" value="PRK01346.1-4"/>
    <property type="match status" value="1"/>
</dbReference>
<keyword evidence="3 4" id="KW-0012">Acyltransferase</keyword>
<feature type="binding site" evidence="4">
    <location>
        <begin position="92"/>
        <end position="94"/>
    </location>
    <ligand>
        <name>acetyl-CoA</name>
        <dbReference type="ChEBI" id="CHEBI:57288"/>
    </ligand>
</feature>
<dbReference type="SUPFAM" id="SSF55718">
    <property type="entry name" value="SCP-like"/>
    <property type="match status" value="1"/>
</dbReference>
<dbReference type="InterPro" id="IPR022902">
    <property type="entry name" value="NAcTrfase_Eis"/>
</dbReference>
<protein>
    <submittedName>
        <fullName evidence="6">N-acetyltransferase Eis</fullName>
        <ecNumber evidence="6">2.3.1.-</ecNumber>
    </submittedName>
</protein>
<dbReference type="InterPro" id="IPR036527">
    <property type="entry name" value="SCP2_sterol-bd_dom_sf"/>
</dbReference>
<sequence>MAAMSSPGTSDIEVRTVTDDEFTHWMKAVAVGFLRSPVVGEEYARDLRANSDLSRVRGAFDDGRCVATFRSFAQELTVPGGAALPVSAVSGVTVTPTHRRRGLLTRMMAVDLAEARERGDVASTLIAAEYPIYGRYGYGPATHLAEWEIDTARTGLDPHWSRPADGGRVDLVDPAEAAKIGTEVFERFRPSRAGVISRDRRWWDLTTGVVRREGPWTEPFFAVYRTADGEPAGIAAYTADERWSDAKLPENTATVKSLIGLTPAADRALWHFLCSIDWIRTVRTGYRAPDDLLPLFFANPRAARIVTHGDFLWLRLLDVVRALEARAYAGEGALVLEVEDAAGPAAGRFLLEADETGARCTPTTRSAELTLDARELASLYLGDESASRLLALGRVAEERPGAAARADALFRTARRPWCPDMF</sequence>
<dbReference type="Pfam" id="PF13530">
    <property type="entry name" value="SCP2_2"/>
    <property type="match status" value="1"/>
</dbReference>
<dbReference type="AlphaFoldDB" id="A0A387HGV1"/>
<organism evidence="6 7">
    <name type="scientific">Streptomyces hundungensis</name>
    <dbReference type="NCBI Taxonomy" id="1077946"/>
    <lineage>
        <taxon>Bacteria</taxon>
        <taxon>Bacillati</taxon>
        <taxon>Actinomycetota</taxon>
        <taxon>Actinomycetes</taxon>
        <taxon>Kitasatosporales</taxon>
        <taxon>Streptomycetaceae</taxon>
        <taxon>Streptomyces</taxon>
    </lineage>
</organism>
<dbReference type="InterPro" id="IPR051554">
    <property type="entry name" value="Acetyltransferase_Eis"/>
</dbReference>
<dbReference type="HAMAP" id="MF_01812">
    <property type="entry name" value="Eis"/>
    <property type="match status" value="1"/>
</dbReference>
<dbReference type="InterPro" id="IPR000182">
    <property type="entry name" value="GNAT_dom"/>
</dbReference>
<comment type="similarity">
    <text evidence="1 4">Belongs to the acetyltransferase Eis family.</text>
</comment>
<dbReference type="EMBL" id="CP032698">
    <property type="protein sequence ID" value="AYG81493.1"/>
    <property type="molecule type" value="Genomic_DNA"/>
</dbReference>
<dbReference type="PROSITE" id="PS51186">
    <property type="entry name" value="GNAT"/>
    <property type="match status" value="1"/>
</dbReference>
<reference evidence="6 7" key="1">
    <citation type="submission" date="2018-10" db="EMBL/GenBank/DDBJ databases">
        <title>Relationship between Morphology and Antimicrobial Activity in Streptomyces.</title>
        <authorList>
            <person name="Kang H.J."/>
            <person name="Kim S.B."/>
        </authorList>
    </citation>
    <scope>NUCLEOTIDE SEQUENCE [LARGE SCALE GENOMIC DNA]</scope>
    <source>
        <strain evidence="6 7">BH38</strain>
    </source>
</reference>
<gene>
    <name evidence="6" type="primary">eis_2</name>
    <name evidence="6" type="ORF">DWB77_03641</name>
</gene>
<dbReference type="EC" id="2.3.1.-" evidence="6"/>
<dbReference type="Proteomes" id="UP000271554">
    <property type="component" value="Chromosome"/>
</dbReference>
<dbReference type="InterPro" id="IPR041380">
    <property type="entry name" value="Acetyltransf_17"/>
</dbReference>
<feature type="active site" description="Proton donor" evidence="4">
    <location>
        <position position="133"/>
    </location>
</feature>
<feature type="domain" description="N-acetyltransferase" evidence="5">
    <location>
        <begin position="12"/>
        <end position="165"/>
    </location>
</feature>
<feature type="active site" description="Proton acceptor; via carboxylate" evidence="4">
    <location>
        <position position="422"/>
    </location>
</feature>
<keyword evidence="7" id="KW-1185">Reference proteome</keyword>
<dbReference type="InterPro" id="IPR025559">
    <property type="entry name" value="Eis_dom"/>
</dbReference>
<evidence type="ECO:0000256" key="1">
    <source>
        <dbReference type="ARBA" id="ARBA00009213"/>
    </source>
</evidence>
<dbReference type="Gene3D" id="3.40.630.30">
    <property type="match status" value="2"/>
</dbReference>
<evidence type="ECO:0000256" key="2">
    <source>
        <dbReference type="ARBA" id="ARBA00022679"/>
    </source>
</evidence>
<comment type="subunit">
    <text evidence="4">Homohexamer; trimer of dimers.</text>
</comment>
<dbReference type="SUPFAM" id="SSF55729">
    <property type="entry name" value="Acyl-CoA N-acyltransferases (Nat)"/>
    <property type="match status" value="1"/>
</dbReference>
<dbReference type="Gene3D" id="3.30.1050.10">
    <property type="entry name" value="SCP2 sterol-binding domain"/>
    <property type="match status" value="1"/>
</dbReference>
<dbReference type="Pfam" id="PF13527">
    <property type="entry name" value="Acetyltransf_9"/>
    <property type="match status" value="1"/>
</dbReference>
<dbReference type="PANTHER" id="PTHR37817">
    <property type="entry name" value="N-ACETYLTRANSFERASE EIS"/>
    <property type="match status" value="1"/>
</dbReference>
<comment type="caution">
    <text evidence="4">Lacks conserved residue(s) required for the propagation of feature annotation.</text>
</comment>
<dbReference type="InterPro" id="IPR016181">
    <property type="entry name" value="Acyl_CoA_acyltransferase"/>
</dbReference>
<accession>A0A387HGV1</accession>
<dbReference type="GO" id="GO:0030649">
    <property type="term" value="P:aminoglycoside antibiotic catabolic process"/>
    <property type="evidence" value="ECO:0007669"/>
    <property type="project" value="TreeGrafter"/>
</dbReference>
<dbReference type="GO" id="GO:0034069">
    <property type="term" value="F:aminoglycoside N-acetyltransferase activity"/>
    <property type="evidence" value="ECO:0007669"/>
    <property type="project" value="TreeGrafter"/>
</dbReference>
<evidence type="ECO:0000256" key="3">
    <source>
        <dbReference type="ARBA" id="ARBA00023315"/>
    </source>
</evidence>
<dbReference type="PANTHER" id="PTHR37817:SF1">
    <property type="entry name" value="N-ACETYLTRANSFERASE EIS"/>
    <property type="match status" value="1"/>
</dbReference>